<keyword evidence="4" id="KW-1185">Reference proteome</keyword>
<feature type="compositionally biased region" description="Basic residues" evidence="1">
    <location>
        <begin position="20"/>
        <end position="29"/>
    </location>
</feature>
<evidence type="ECO:0000256" key="1">
    <source>
        <dbReference type="SAM" id="MobiDB-lite"/>
    </source>
</evidence>
<dbReference type="EMBL" id="JACXVP010000002">
    <property type="protein sequence ID" value="KAG5621016.1"/>
    <property type="molecule type" value="Genomic_DNA"/>
</dbReference>
<accession>A0A9J6A9B5</accession>
<evidence type="ECO:0000256" key="2">
    <source>
        <dbReference type="SAM" id="Phobius"/>
    </source>
</evidence>
<proteinExistence type="predicted"/>
<protein>
    <submittedName>
        <fullName evidence="3">Uncharacterized protein</fullName>
    </submittedName>
</protein>
<evidence type="ECO:0000313" key="4">
    <source>
        <dbReference type="Proteomes" id="UP000824120"/>
    </source>
</evidence>
<comment type="caution">
    <text evidence="3">The sequence shown here is derived from an EMBL/GenBank/DDBJ whole genome shotgun (WGS) entry which is preliminary data.</text>
</comment>
<gene>
    <name evidence="3" type="ORF">H5410_006234</name>
</gene>
<name>A0A9J6A9B5_SOLCO</name>
<organism evidence="3 4">
    <name type="scientific">Solanum commersonii</name>
    <name type="common">Commerson's wild potato</name>
    <name type="synonym">Commerson's nightshade</name>
    <dbReference type="NCBI Taxonomy" id="4109"/>
    <lineage>
        <taxon>Eukaryota</taxon>
        <taxon>Viridiplantae</taxon>
        <taxon>Streptophyta</taxon>
        <taxon>Embryophyta</taxon>
        <taxon>Tracheophyta</taxon>
        <taxon>Spermatophyta</taxon>
        <taxon>Magnoliopsida</taxon>
        <taxon>eudicotyledons</taxon>
        <taxon>Gunneridae</taxon>
        <taxon>Pentapetalae</taxon>
        <taxon>asterids</taxon>
        <taxon>lamiids</taxon>
        <taxon>Solanales</taxon>
        <taxon>Solanaceae</taxon>
        <taxon>Solanoideae</taxon>
        <taxon>Solaneae</taxon>
        <taxon>Solanum</taxon>
    </lineage>
</organism>
<evidence type="ECO:0000313" key="3">
    <source>
        <dbReference type="EMBL" id="KAG5621016.1"/>
    </source>
</evidence>
<keyword evidence="2" id="KW-1133">Transmembrane helix</keyword>
<reference evidence="3 4" key="1">
    <citation type="submission" date="2020-09" db="EMBL/GenBank/DDBJ databases">
        <title>De no assembly of potato wild relative species, Solanum commersonii.</title>
        <authorList>
            <person name="Cho K."/>
        </authorList>
    </citation>
    <scope>NUCLEOTIDE SEQUENCE [LARGE SCALE GENOMIC DNA]</scope>
    <source>
        <strain evidence="3">LZ3.2</strain>
        <tissue evidence="3">Leaf</tissue>
    </source>
</reference>
<feature type="transmembrane region" description="Helical" evidence="2">
    <location>
        <begin position="67"/>
        <end position="85"/>
    </location>
</feature>
<dbReference type="AlphaFoldDB" id="A0A9J6A9B5"/>
<feature type="region of interest" description="Disordered" evidence="1">
    <location>
        <begin position="12"/>
        <end position="35"/>
    </location>
</feature>
<keyword evidence="2" id="KW-0812">Transmembrane</keyword>
<dbReference type="Proteomes" id="UP000824120">
    <property type="component" value="Chromosome 2"/>
</dbReference>
<dbReference type="OrthoDB" id="1327154at2759"/>
<sequence>MAPVKRKIVLTKETTDTKIQKRPRTRTCRKKNENSTTTLLEELESAAVSSSQTKENKKKLRKMGSKLSMHTLFLCICILMLLVIAL</sequence>
<keyword evidence="2" id="KW-0472">Membrane</keyword>